<dbReference type="Proteomes" id="UP001231370">
    <property type="component" value="Unassembled WGS sequence"/>
</dbReference>
<keyword evidence="2" id="KW-1185">Reference proteome</keyword>
<evidence type="ECO:0000313" key="1">
    <source>
        <dbReference type="EMBL" id="MDJ1179985.1"/>
    </source>
</evidence>
<dbReference type="EMBL" id="JAQPOK010000100">
    <property type="protein sequence ID" value="MDJ1179985.1"/>
    <property type="molecule type" value="Genomic_DNA"/>
</dbReference>
<accession>A0ABT7BLB0</accession>
<dbReference type="RefSeq" id="WP_283763288.1">
    <property type="nucleotide sequence ID" value="NZ_JAQPOK010000100.1"/>
</dbReference>
<gene>
    <name evidence="1" type="ORF">PJF56_14040</name>
</gene>
<comment type="caution">
    <text evidence="1">The sequence shown here is derived from an EMBL/GenBank/DDBJ whole genome shotgun (WGS) entry which is preliminary data.</text>
</comment>
<reference evidence="1 2" key="1">
    <citation type="submission" date="2023-01" db="EMBL/GenBank/DDBJ databases">
        <title>Novel diversity within Roseofilum (Cyanobacteria; Desertifilaceae) from marine benthic mats with descriptions of four novel species.</title>
        <authorList>
            <person name="Wang Y."/>
            <person name="Berthold D.E."/>
            <person name="Hu J."/>
            <person name="Lefler F.W."/>
            <person name="Laughinghouse H.D. IV."/>
        </authorList>
    </citation>
    <scope>NUCLEOTIDE SEQUENCE [LARGE SCALE GENOMIC DNA]</scope>
    <source>
        <strain evidence="1 2">BLCC-M91</strain>
    </source>
</reference>
<sequence>MEPQVKPQPTLLYDPDYQLWLNDTVNNFCSEIELILQDSLSLPR</sequence>
<proteinExistence type="predicted"/>
<evidence type="ECO:0008006" key="3">
    <source>
        <dbReference type="Google" id="ProtNLM"/>
    </source>
</evidence>
<protein>
    <recommendedName>
        <fullName evidence="3">DUF29 domain-containing protein</fullName>
    </recommendedName>
</protein>
<evidence type="ECO:0000313" key="2">
    <source>
        <dbReference type="Proteomes" id="UP001231370"/>
    </source>
</evidence>
<organism evidence="1 2">
    <name type="scientific">Roseofilum halophilum BLCC-M91</name>
    <dbReference type="NCBI Taxonomy" id="3022259"/>
    <lineage>
        <taxon>Bacteria</taxon>
        <taxon>Bacillati</taxon>
        <taxon>Cyanobacteriota</taxon>
        <taxon>Cyanophyceae</taxon>
        <taxon>Desertifilales</taxon>
        <taxon>Desertifilaceae</taxon>
        <taxon>Roseofilum</taxon>
        <taxon>Roseofilum halophilum</taxon>
    </lineage>
</organism>
<name>A0ABT7BLB0_9CYAN</name>